<protein>
    <submittedName>
        <fullName evidence="1">Uncharacterized protein</fullName>
    </submittedName>
</protein>
<sequence>MNVTRLLDYANAANMAARVDIQRTGSSVKIQWQWKGDKMGVFHTQSVSIPAMYFEDSRWPFFHARALIISASEAMVPHGGVPDKKHMLFMPGDHCMTYQQELDLLNKKLAGGLIDVRGYTDSLMALMKKRDADNALWHGANLDG</sequence>
<organism evidence="1 2">
    <name type="scientific">Cronobacter phage JC01</name>
    <dbReference type="NCBI Taxonomy" id="2729575"/>
    <lineage>
        <taxon>Viruses</taxon>
        <taxon>Duplodnaviria</taxon>
        <taxon>Heunggongvirae</taxon>
        <taxon>Uroviricota</taxon>
        <taxon>Caudoviricetes</taxon>
        <taxon>Casjensviridae</taxon>
        <taxon>Jacunavirus</taxon>
        <taxon>Jacunavirus JC01</taxon>
    </lineage>
</organism>
<dbReference type="GeneID" id="62681180"/>
<dbReference type="RefSeq" id="YP_009998589.1">
    <property type="nucleotide sequence ID" value="NC_052989.1"/>
</dbReference>
<name>A0A6M3YLN9_9CAUD</name>
<dbReference type="EMBL" id="MT330372">
    <property type="protein sequence ID" value="QJI52269.1"/>
    <property type="molecule type" value="Genomic_DNA"/>
</dbReference>
<reference evidence="1 2" key="1">
    <citation type="submission" date="2020-04" db="EMBL/GenBank/DDBJ databases">
        <title>Characterization and complete genome analysis of a novel phage JC01 infecting Cronobacter sakazakii.</title>
        <authorList>
            <person name="Jiang J."/>
            <person name="Zhao C."/>
            <person name="Tie D."/>
            <person name="Li Z."/>
        </authorList>
    </citation>
    <scope>NUCLEOTIDE SEQUENCE [LARGE SCALE GENOMIC DNA]</scope>
</reference>
<evidence type="ECO:0000313" key="1">
    <source>
        <dbReference type="EMBL" id="QJI52269.1"/>
    </source>
</evidence>
<proteinExistence type="predicted"/>
<evidence type="ECO:0000313" key="2">
    <source>
        <dbReference type="Proteomes" id="UP000502753"/>
    </source>
</evidence>
<dbReference type="Proteomes" id="UP000502753">
    <property type="component" value="Segment"/>
</dbReference>
<accession>A0A6M3YLN9</accession>
<keyword evidence="2" id="KW-1185">Reference proteome</keyword>
<dbReference type="KEGG" id="vg:62681180"/>